<accession>W0PJ22</accession>
<dbReference type="GO" id="GO:0004038">
    <property type="term" value="F:allantoinase activity"/>
    <property type="evidence" value="ECO:0007669"/>
    <property type="project" value="TreeGrafter"/>
</dbReference>
<dbReference type="GO" id="GO:0004151">
    <property type="term" value="F:dihydroorotase activity"/>
    <property type="evidence" value="ECO:0007669"/>
    <property type="project" value="InterPro"/>
</dbReference>
<evidence type="ECO:0000313" key="5">
    <source>
        <dbReference type="Proteomes" id="UP000019095"/>
    </source>
</evidence>
<feature type="domain" description="Amidohydrolase-related" evidence="2">
    <location>
        <begin position="282"/>
        <end position="426"/>
    </location>
</feature>
<evidence type="ECO:0000313" key="4">
    <source>
        <dbReference type="EMBL" id="AHG65018.1"/>
    </source>
</evidence>
<name>W0PJ22_ADVMD</name>
<dbReference type="KEGG" id="amim:MIM_c29540"/>
<dbReference type="Gene3D" id="2.30.40.10">
    <property type="entry name" value="Urease, subunit C, domain 1"/>
    <property type="match status" value="1"/>
</dbReference>
<proteinExistence type="predicted"/>
<evidence type="ECO:0000259" key="3">
    <source>
        <dbReference type="Pfam" id="PF12890"/>
    </source>
</evidence>
<dbReference type="GO" id="GO:0006145">
    <property type="term" value="P:purine nucleobase catabolic process"/>
    <property type="evidence" value="ECO:0007669"/>
    <property type="project" value="TreeGrafter"/>
</dbReference>
<dbReference type="NCBIfam" id="NF005791">
    <property type="entry name" value="PRK07627.1"/>
    <property type="match status" value="1"/>
</dbReference>
<evidence type="ECO:0000256" key="1">
    <source>
        <dbReference type="ARBA" id="ARBA00022975"/>
    </source>
</evidence>
<dbReference type="GO" id="GO:0005737">
    <property type="term" value="C:cytoplasm"/>
    <property type="evidence" value="ECO:0007669"/>
    <property type="project" value="TreeGrafter"/>
</dbReference>
<reference evidence="4 5" key="1">
    <citation type="journal article" date="2014" name="Microbiology">
        <title>Unravelling the complete genome sequence of Advenella mimigardefordensis strain DPN7T and novel insights in the catabolism of the xenobiotic polythioester precursor 3,3'-dithiodipropionate.</title>
        <authorList>
            <person name="Wubbeler J.H."/>
            <person name="Hiessl S."/>
            <person name="Schuldes J."/>
            <person name="Thurmer A."/>
            <person name="Daniel R."/>
            <person name="Steinbuchel A."/>
        </authorList>
    </citation>
    <scope>NUCLEOTIDE SEQUENCE [LARGE SCALE GENOMIC DNA]</scope>
    <source>
        <strain evidence="5">DSM 17166 / LMG 22922 / DPN7</strain>
    </source>
</reference>
<dbReference type="Pfam" id="PF12890">
    <property type="entry name" value="DHOase"/>
    <property type="match status" value="1"/>
</dbReference>
<dbReference type="HOGENOM" id="CLU_015572_1_0_4"/>
<feature type="domain" description="Dihydroorotase catalytic" evidence="3">
    <location>
        <begin position="50"/>
        <end position="235"/>
    </location>
</feature>
<keyword evidence="5" id="KW-1185">Reference proteome</keyword>
<dbReference type="GO" id="GO:0046872">
    <property type="term" value="F:metal ion binding"/>
    <property type="evidence" value="ECO:0007669"/>
    <property type="project" value="InterPro"/>
</dbReference>
<dbReference type="AlphaFoldDB" id="W0PJ22"/>
<dbReference type="InterPro" id="IPR011059">
    <property type="entry name" value="Metal-dep_hydrolase_composite"/>
</dbReference>
<dbReference type="SUPFAM" id="SSF51556">
    <property type="entry name" value="Metallo-dependent hydrolases"/>
    <property type="match status" value="1"/>
</dbReference>
<dbReference type="PANTHER" id="PTHR43668:SF2">
    <property type="entry name" value="ALLANTOINASE"/>
    <property type="match status" value="1"/>
</dbReference>
<dbReference type="CDD" id="cd01317">
    <property type="entry name" value="DHOase_IIa"/>
    <property type="match status" value="1"/>
</dbReference>
<dbReference type="InterPro" id="IPR006680">
    <property type="entry name" value="Amidohydro-rel"/>
</dbReference>
<dbReference type="SUPFAM" id="SSF51338">
    <property type="entry name" value="Composite domain of metallo-dependent hydrolases"/>
    <property type="match status" value="1"/>
</dbReference>
<evidence type="ECO:0000259" key="2">
    <source>
        <dbReference type="Pfam" id="PF01979"/>
    </source>
</evidence>
<dbReference type="Proteomes" id="UP000019095">
    <property type="component" value="Chromosome"/>
</dbReference>
<dbReference type="Pfam" id="PF01979">
    <property type="entry name" value="Amidohydro_1"/>
    <property type="match status" value="1"/>
</dbReference>
<sequence length="430" mass="45364">MKIVIKGGRLLDPASGTDQIGNLYIAAGRIVGTGQEPEGFAAARSIDATGKLVIPGLIDLSVRLREPGFEHRATLESEMQAALAGGVTSLVLPPDTEPALDEPGLVEMLKHRARQLHQANLYPLGAMTNRLEGKIITEMAELTEAGCIAFSQASLPLIDTGVLLRSMQYAKTYGYTLWFTPLEASLSKGVAASGSFASRLGLVGVPEQAETIALHTLFELQKITGTRLHICRLSSAAGIALVRQAKAEGLPVTCDVSLNHLHLTDLDIGYFDSNYRLDPPLRGQRDRAAIRAGLVDGTIDAVCSDHTPVDDDGKLLPFAEAEPGATGVELLFSLVLKWAREEKLPLAQALGLITTGPAAILKAGAPSLPGCGTLAVGAPADLAIADADAAWTVGRDTLLSQSAHTPFVGYELPGKVVMTLVGGRSVWEFV</sequence>
<organism evidence="4 5">
    <name type="scientific">Advenella mimigardefordensis (strain DSM 17166 / LMG 22922 / DPN7)</name>
    <dbReference type="NCBI Taxonomy" id="1247726"/>
    <lineage>
        <taxon>Bacteria</taxon>
        <taxon>Pseudomonadati</taxon>
        <taxon>Pseudomonadota</taxon>
        <taxon>Betaproteobacteria</taxon>
        <taxon>Burkholderiales</taxon>
        <taxon>Alcaligenaceae</taxon>
    </lineage>
</organism>
<dbReference type="GO" id="GO:0006221">
    <property type="term" value="P:pyrimidine nucleotide biosynthetic process"/>
    <property type="evidence" value="ECO:0007669"/>
    <property type="project" value="UniProtKB-KW"/>
</dbReference>
<dbReference type="RefSeq" id="WP_025373678.1">
    <property type="nucleotide sequence ID" value="NZ_CP003915.1"/>
</dbReference>
<dbReference type="InterPro" id="IPR024403">
    <property type="entry name" value="DHOase_cat"/>
</dbReference>
<dbReference type="OrthoDB" id="9803027at2"/>
<dbReference type="eggNOG" id="COG0044">
    <property type="taxonomic scope" value="Bacteria"/>
</dbReference>
<dbReference type="Gene3D" id="3.20.20.140">
    <property type="entry name" value="Metal-dependent hydrolases"/>
    <property type="match status" value="1"/>
</dbReference>
<gene>
    <name evidence="4" type="primary">pyrC2</name>
    <name evidence="4" type="ORF">MIM_c29540</name>
</gene>
<dbReference type="InterPro" id="IPR032466">
    <property type="entry name" value="Metal_Hydrolase"/>
</dbReference>
<dbReference type="EMBL" id="CP003915">
    <property type="protein sequence ID" value="AHG65018.1"/>
    <property type="molecule type" value="Genomic_DNA"/>
</dbReference>
<dbReference type="NCBIfam" id="TIGR00857">
    <property type="entry name" value="pyrC_multi"/>
    <property type="match status" value="1"/>
</dbReference>
<dbReference type="InterPro" id="IPR050138">
    <property type="entry name" value="DHOase/Allantoinase_Hydrolase"/>
</dbReference>
<protein>
    <submittedName>
        <fullName evidence="4">Dihydroorotase, multifunctional complex type</fullName>
    </submittedName>
</protein>
<dbReference type="InterPro" id="IPR004722">
    <property type="entry name" value="DHOase"/>
</dbReference>
<keyword evidence="1" id="KW-0665">Pyrimidine biosynthesis</keyword>
<dbReference type="STRING" id="1247726.MIM_c29540"/>
<dbReference type="PATRIC" id="fig|1247726.3.peg.3251"/>
<dbReference type="PANTHER" id="PTHR43668">
    <property type="entry name" value="ALLANTOINASE"/>
    <property type="match status" value="1"/>
</dbReference>